<evidence type="ECO:0000256" key="12">
    <source>
        <dbReference type="RuleBase" id="RU003357"/>
    </source>
</evidence>
<dbReference type="Proteomes" id="UP000676409">
    <property type="component" value="Chromosome"/>
</dbReference>
<evidence type="ECO:0000256" key="1">
    <source>
        <dbReference type="ARBA" id="ARBA00004571"/>
    </source>
</evidence>
<evidence type="ECO:0000256" key="3">
    <source>
        <dbReference type="ARBA" id="ARBA00022452"/>
    </source>
</evidence>
<dbReference type="PANTHER" id="PTHR32552:SF81">
    <property type="entry name" value="TONB-DEPENDENT OUTER MEMBRANE RECEPTOR"/>
    <property type="match status" value="1"/>
</dbReference>
<dbReference type="Gene3D" id="2.40.170.20">
    <property type="entry name" value="TonB-dependent receptor, beta-barrel domain"/>
    <property type="match status" value="1"/>
</dbReference>
<feature type="domain" description="TonB-dependent receptor plug" evidence="15">
    <location>
        <begin position="57"/>
        <end position="167"/>
    </location>
</feature>
<dbReference type="PANTHER" id="PTHR32552">
    <property type="entry name" value="FERRICHROME IRON RECEPTOR-RELATED"/>
    <property type="match status" value="1"/>
</dbReference>
<dbReference type="InterPro" id="IPR000531">
    <property type="entry name" value="Beta-barrel_TonB"/>
</dbReference>
<feature type="signal peptide" evidence="13">
    <location>
        <begin position="1"/>
        <end position="30"/>
    </location>
</feature>
<evidence type="ECO:0000256" key="7">
    <source>
        <dbReference type="ARBA" id="ARBA00023065"/>
    </source>
</evidence>
<proteinExistence type="inferred from homology"/>
<feature type="chain" id="PRO_5037054058" evidence="13">
    <location>
        <begin position="31"/>
        <end position="798"/>
    </location>
</feature>
<keyword evidence="17" id="KW-1185">Reference proteome</keyword>
<evidence type="ECO:0000256" key="10">
    <source>
        <dbReference type="ARBA" id="ARBA00023237"/>
    </source>
</evidence>
<keyword evidence="8 12" id="KW-0798">TonB box</keyword>
<dbReference type="GO" id="GO:0009279">
    <property type="term" value="C:cell outer membrane"/>
    <property type="evidence" value="ECO:0007669"/>
    <property type="project" value="UniProtKB-SubCell"/>
</dbReference>
<gene>
    <name evidence="16" type="ORF">KCG34_15950</name>
</gene>
<dbReference type="PROSITE" id="PS52016">
    <property type="entry name" value="TONB_DEPENDENT_REC_3"/>
    <property type="match status" value="1"/>
</dbReference>
<accession>A0A975FXC9</accession>
<keyword evidence="16" id="KW-0675">Receptor</keyword>
<dbReference type="GO" id="GO:0006826">
    <property type="term" value="P:iron ion transport"/>
    <property type="evidence" value="ECO:0007669"/>
    <property type="project" value="UniProtKB-KW"/>
</dbReference>
<evidence type="ECO:0000259" key="15">
    <source>
        <dbReference type="Pfam" id="PF07715"/>
    </source>
</evidence>
<dbReference type="AlphaFoldDB" id="A0A975FXC9"/>
<organism evidence="16 17">
    <name type="scientific">Phenylobacterium montanum</name>
    <dbReference type="NCBI Taxonomy" id="2823693"/>
    <lineage>
        <taxon>Bacteria</taxon>
        <taxon>Pseudomonadati</taxon>
        <taxon>Pseudomonadota</taxon>
        <taxon>Alphaproteobacteria</taxon>
        <taxon>Caulobacterales</taxon>
        <taxon>Caulobacteraceae</taxon>
        <taxon>Phenylobacterium</taxon>
    </lineage>
</organism>
<reference evidence="16" key="1">
    <citation type="submission" date="2021-04" db="EMBL/GenBank/DDBJ databases">
        <title>The complete genome sequence of Caulobacter sp. S6.</title>
        <authorList>
            <person name="Tang Y."/>
            <person name="Ouyang W."/>
            <person name="Liu Q."/>
            <person name="Huang B."/>
            <person name="Guo Z."/>
            <person name="Lei P."/>
        </authorList>
    </citation>
    <scope>NUCLEOTIDE SEQUENCE</scope>
    <source>
        <strain evidence="16">S6</strain>
    </source>
</reference>
<keyword evidence="13" id="KW-0732">Signal</keyword>
<keyword evidence="3 11" id="KW-1134">Transmembrane beta strand</keyword>
<evidence type="ECO:0000256" key="13">
    <source>
        <dbReference type="SAM" id="SignalP"/>
    </source>
</evidence>
<evidence type="ECO:0000313" key="16">
    <source>
        <dbReference type="EMBL" id="QUD86573.1"/>
    </source>
</evidence>
<keyword evidence="7" id="KW-0406">Ion transport</keyword>
<evidence type="ECO:0000256" key="9">
    <source>
        <dbReference type="ARBA" id="ARBA00023136"/>
    </source>
</evidence>
<evidence type="ECO:0000256" key="2">
    <source>
        <dbReference type="ARBA" id="ARBA00022448"/>
    </source>
</evidence>
<protein>
    <submittedName>
        <fullName evidence="16">TonB-dependent receptor</fullName>
    </submittedName>
</protein>
<evidence type="ECO:0000313" key="17">
    <source>
        <dbReference type="Proteomes" id="UP000676409"/>
    </source>
</evidence>
<dbReference type="InterPro" id="IPR039426">
    <property type="entry name" value="TonB-dep_rcpt-like"/>
</dbReference>
<keyword evidence="6" id="KW-0408">Iron</keyword>
<dbReference type="RefSeq" id="WP_211936625.1">
    <property type="nucleotide sequence ID" value="NZ_CP073078.1"/>
</dbReference>
<name>A0A975FXC9_9CAUL</name>
<evidence type="ECO:0000256" key="5">
    <source>
        <dbReference type="ARBA" id="ARBA00022692"/>
    </source>
</evidence>
<evidence type="ECO:0000256" key="4">
    <source>
        <dbReference type="ARBA" id="ARBA00022496"/>
    </source>
</evidence>
<keyword evidence="9 11" id="KW-0472">Membrane</keyword>
<keyword evidence="5 11" id="KW-0812">Transmembrane</keyword>
<evidence type="ECO:0000256" key="11">
    <source>
        <dbReference type="PROSITE-ProRule" id="PRU01360"/>
    </source>
</evidence>
<sequence>MANSRNRFKQALSSGGFLTAALLAAGPVLAQTAAPASSGTQTVGEIVVTATRHAESLSKVSASVVALNEKALDVRGIKGIDQISQMTPGVTLNPNGFGTQSDISIRGVDSLVGAATTGIYVDDTPIMTRVVGYSSTNSYPLVFDLDRVEVLRGPQGTLFGAGSEGGTIRFITPQPSLTHYSGYARAELAGTDGGDLSYEAGGAVGGPIVDGKLGFRASLWDRHDGGYVDRKNLNPGLNGTGQVFKNANWSDTQVGRVALAWAPTEHLTITPSIFYQNRYLNDIGTFWEGYSAPGAGKFVNGQPGRQPDHDHFVLPSLNIRYELGPVELISNTSMYQRRDRLVDDYSTLNPAIFDGANWVIDPTSETGQIDTAYNSPTIMVNKQTVWTEELRAQSTDPNARLTWTVGLFISESRQKSYENIIDPKFAELFGLPAGSSIADITGVELINGTQALIATGEGVDKQFAGFGEASYHITDKLKITAGVRVADAQFTGRGYAAGPFLFGPPIAQPSTRISETPVTPKGGLSYQMDDNTLFYFTAAKGYRIGGTNAPLSLSCQTGPGSLTAQGYTQAPLTYASDNVWSYELGAKSKLFDRRLEVDASVYHIEWSNIQQLVYVSSCGQQFVDNLGQAESNGFDVQFEAHPLHGLTLDGSVGYTDATYSKTVNKNPGVAFNVVTKGDHLDTNPWSATFGVTLDHPVFGDRNGYARLDYTYHSRGLTNPVTDSNNGGYDPFALTAPATNLVNLRSGVRWSGYDVSLFVNNLTNEAPRLTRYSEVIGNPVHRDFTFRPLTVGVTAAYRY</sequence>
<evidence type="ECO:0000256" key="8">
    <source>
        <dbReference type="ARBA" id="ARBA00023077"/>
    </source>
</evidence>
<dbReference type="InterPro" id="IPR012910">
    <property type="entry name" value="Plug_dom"/>
</dbReference>
<comment type="similarity">
    <text evidence="11 12">Belongs to the TonB-dependent receptor family.</text>
</comment>
<evidence type="ECO:0000256" key="6">
    <source>
        <dbReference type="ARBA" id="ARBA00023004"/>
    </source>
</evidence>
<dbReference type="EMBL" id="CP073078">
    <property type="protein sequence ID" value="QUD86573.1"/>
    <property type="molecule type" value="Genomic_DNA"/>
</dbReference>
<keyword evidence="10 11" id="KW-0998">Cell outer membrane</keyword>
<dbReference type="InterPro" id="IPR036942">
    <property type="entry name" value="Beta-barrel_TonB_sf"/>
</dbReference>
<evidence type="ECO:0000259" key="14">
    <source>
        <dbReference type="Pfam" id="PF00593"/>
    </source>
</evidence>
<keyword evidence="2 11" id="KW-0813">Transport</keyword>
<comment type="subcellular location">
    <subcellularLocation>
        <location evidence="1 11">Cell outer membrane</location>
        <topology evidence="1 11">Multi-pass membrane protein</topology>
    </subcellularLocation>
</comment>
<feature type="domain" description="TonB-dependent receptor-like beta-barrel" evidence="14">
    <location>
        <begin position="282"/>
        <end position="761"/>
    </location>
</feature>
<dbReference type="Pfam" id="PF00593">
    <property type="entry name" value="TonB_dep_Rec_b-barrel"/>
    <property type="match status" value="1"/>
</dbReference>
<dbReference type="SUPFAM" id="SSF56935">
    <property type="entry name" value="Porins"/>
    <property type="match status" value="1"/>
</dbReference>
<dbReference type="Pfam" id="PF07715">
    <property type="entry name" value="Plug"/>
    <property type="match status" value="1"/>
</dbReference>
<dbReference type="KEGG" id="caul:KCG34_15950"/>
<keyword evidence="4" id="KW-0410">Iron transport</keyword>